<evidence type="ECO:0000313" key="2">
    <source>
        <dbReference type="Proteomes" id="UP001140091"/>
    </source>
</evidence>
<sequence>MPAPKANTAWNSANTELKSDMMIPKMAEKKLDTELVKLECPLVQDEEEEEKRPPDIVDSNVERLVVLVIEEMDYSEGEPQLDLQDVMYLYEAPMTMNA</sequence>
<reference evidence="1" key="1">
    <citation type="submission" date="2022-06" db="EMBL/GenBank/DDBJ databases">
        <title>Genome Sequence of Candolleomyces eurysporus.</title>
        <authorList>
            <person name="Buettner E."/>
        </authorList>
    </citation>
    <scope>NUCLEOTIDE SEQUENCE</scope>
    <source>
        <strain evidence="1">VTCC 930004</strain>
    </source>
</reference>
<accession>A0A9W8MFK4</accession>
<protein>
    <submittedName>
        <fullName evidence="1">Uncharacterized protein</fullName>
    </submittedName>
</protein>
<dbReference type="Proteomes" id="UP001140091">
    <property type="component" value="Unassembled WGS sequence"/>
</dbReference>
<organism evidence="1 2">
    <name type="scientific">Candolleomyces eurysporus</name>
    <dbReference type="NCBI Taxonomy" id="2828524"/>
    <lineage>
        <taxon>Eukaryota</taxon>
        <taxon>Fungi</taxon>
        <taxon>Dikarya</taxon>
        <taxon>Basidiomycota</taxon>
        <taxon>Agaricomycotina</taxon>
        <taxon>Agaricomycetes</taxon>
        <taxon>Agaricomycetidae</taxon>
        <taxon>Agaricales</taxon>
        <taxon>Agaricineae</taxon>
        <taxon>Psathyrellaceae</taxon>
        <taxon>Candolleomyces</taxon>
    </lineage>
</organism>
<name>A0A9W8MFK4_9AGAR</name>
<feature type="non-terminal residue" evidence="1">
    <location>
        <position position="98"/>
    </location>
</feature>
<evidence type="ECO:0000313" key="1">
    <source>
        <dbReference type="EMBL" id="KAJ2928776.1"/>
    </source>
</evidence>
<gene>
    <name evidence="1" type="ORF">H1R20_g8215</name>
</gene>
<dbReference type="OrthoDB" id="10372171at2759"/>
<comment type="caution">
    <text evidence="1">The sequence shown here is derived from an EMBL/GenBank/DDBJ whole genome shotgun (WGS) entry which is preliminary data.</text>
</comment>
<dbReference type="EMBL" id="JANBPK010000919">
    <property type="protein sequence ID" value="KAJ2928776.1"/>
    <property type="molecule type" value="Genomic_DNA"/>
</dbReference>
<keyword evidence="2" id="KW-1185">Reference proteome</keyword>
<dbReference type="AlphaFoldDB" id="A0A9W8MFK4"/>
<proteinExistence type="predicted"/>